<organism evidence="1 2">
    <name type="scientific">Leucogyrophana mollusca</name>
    <dbReference type="NCBI Taxonomy" id="85980"/>
    <lineage>
        <taxon>Eukaryota</taxon>
        <taxon>Fungi</taxon>
        <taxon>Dikarya</taxon>
        <taxon>Basidiomycota</taxon>
        <taxon>Agaricomycotina</taxon>
        <taxon>Agaricomycetes</taxon>
        <taxon>Agaricomycetidae</taxon>
        <taxon>Boletales</taxon>
        <taxon>Boletales incertae sedis</taxon>
        <taxon>Leucogyrophana</taxon>
    </lineage>
</organism>
<sequence length="407" mass="45492">MNLQVERIPFFDENVAIQSVPTRDNLLEDSQKPLPTLPINDTPLHPADLSGQILREGRFPAAHGGFGDIWRCKWSVGSDRIDVAVKVIRAPIVDEVDRAKKSKRLRRELKVWARLQHECVLPLFGVTSEFGPFASMVCPWKENGTLNQFLGKYHEHLTILDQFHLLSNVAAGLRYLHSCSVIHGDLSGSNILVDGDGKACLADFGLSSVMLEFQGTSYFTSSIRGAVRWAAPEIYEVPVDDNVSPHIPTAQSDIYSFGSVMLQVISGVVPYHYLKNDAQVLIAISKGITPMRPLNPEIDDEHWNLIQQCWSTTRHGALRPSIRAIADFCAFEPHFMSGETLVLGSQDVDTDDDARRRRQSRLDALLDRSTPISSPSSSTTSRSSVGADMRRLSARFKQMFRLTMKYS</sequence>
<evidence type="ECO:0000313" key="2">
    <source>
        <dbReference type="Proteomes" id="UP000790709"/>
    </source>
</evidence>
<comment type="caution">
    <text evidence="1">The sequence shown here is derived from an EMBL/GenBank/DDBJ whole genome shotgun (WGS) entry which is preliminary data.</text>
</comment>
<name>A0ACB8BE43_9AGAM</name>
<proteinExistence type="predicted"/>
<dbReference type="EMBL" id="MU266434">
    <property type="protein sequence ID" value="KAH7924090.1"/>
    <property type="molecule type" value="Genomic_DNA"/>
</dbReference>
<accession>A0ACB8BE43</accession>
<evidence type="ECO:0000313" key="1">
    <source>
        <dbReference type="EMBL" id="KAH7924090.1"/>
    </source>
</evidence>
<reference evidence="1" key="1">
    <citation type="journal article" date="2021" name="New Phytol.">
        <title>Evolutionary innovations through gain and loss of genes in the ectomycorrhizal Boletales.</title>
        <authorList>
            <person name="Wu G."/>
            <person name="Miyauchi S."/>
            <person name="Morin E."/>
            <person name="Kuo A."/>
            <person name="Drula E."/>
            <person name="Varga T."/>
            <person name="Kohler A."/>
            <person name="Feng B."/>
            <person name="Cao Y."/>
            <person name="Lipzen A."/>
            <person name="Daum C."/>
            <person name="Hundley H."/>
            <person name="Pangilinan J."/>
            <person name="Johnson J."/>
            <person name="Barry K."/>
            <person name="LaButti K."/>
            <person name="Ng V."/>
            <person name="Ahrendt S."/>
            <person name="Min B."/>
            <person name="Choi I.G."/>
            <person name="Park H."/>
            <person name="Plett J.M."/>
            <person name="Magnuson J."/>
            <person name="Spatafora J.W."/>
            <person name="Nagy L.G."/>
            <person name="Henrissat B."/>
            <person name="Grigoriev I.V."/>
            <person name="Yang Z.L."/>
            <person name="Xu J."/>
            <person name="Martin F.M."/>
        </authorList>
    </citation>
    <scope>NUCLEOTIDE SEQUENCE</scope>
    <source>
        <strain evidence="1">KUC20120723A-06</strain>
    </source>
</reference>
<keyword evidence="2" id="KW-1185">Reference proteome</keyword>
<protein>
    <submittedName>
        <fullName evidence="1">Kinase-like protein</fullName>
    </submittedName>
</protein>
<dbReference type="Proteomes" id="UP000790709">
    <property type="component" value="Unassembled WGS sequence"/>
</dbReference>
<gene>
    <name evidence="1" type="ORF">BV22DRAFT_1130130</name>
</gene>